<evidence type="ECO:0000256" key="8">
    <source>
        <dbReference type="SAM" id="SignalP"/>
    </source>
</evidence>
<keyword evidence="7" id="KW-0624">Polysaccharide degradation</keyword>
<keyword evidence="5 10" id="KW-0378">Hydrolase</keyword>
<sequence length="596" mass="65342">MNLRIYFSLLLFYLFAFSSCVKDTSEYLSQEKKDVEIDQYDTVAVTPGGTEGELQPGIHLVKLDVETKGIATVRRFKYFMPVSIDKSKPISLIFDFHGSYGAGQDPIANVSMSQPLLQLAIKQNCIIAIPAGEDTGSAVNWQNSDNHFPFVDAMVDFFKNQTPKIDVNRIYTCGHSSGAIFSYVLAFYRSDIFAAAVPVAGQMKIQDSEVAPNRVVPIRAFNAKKDESVIASAVVDNITVWANKVAGYFPADAVYSDTLYIDNYKPYLTKKWNGGKGDIELFMIEDEGHSINWTRIMPLMWEFMAAHPKNVSSSGLYITSALKRFDAVEGQTLKSEIRYSEGASVSIVSAPSDWTVTLSGNILNVKAPNDFFGATTINRKGEIKLSVSGNGSTASLSLPYTLAAPKAYYEVGDLIYDADFKPTGVVFWVNPSNIKEAKIIALEHTTKQFGAVGANFFTPSYTDGYGNTLALIAQNKTLATKLTATTSAFVYAYEYKASVGNTIGWYLPAVDELKALDANLTAVNNALKTHGTALEIASSSGSYYLSSTMLKNGTSKQFQTFDFNTNPSWHGYYPLTANASDNSAYVATRPIKKVTK</sequence>
<keyword evidence="3" id="KW-0858">Xylan degradation</keyword>
<evidence type="ECO:0000256" key="7">
    <source>
        <dbReference type="ARBA" id="ARBA00023326"/>
    </source>
</evidence>
<evidence type="ECO:0000259" key="9">
    <source>
        <dbReference type="Pfam" id="PF01738"/>
    </source>
</evidence>
<gene>
    <name evidence="10" type="ORF">ACFSQW_03895</name>
</gene>
<protein>
    <submittedName>
        <fullName evidence="10">Alpha/beta hydrolase family esterase</fullName>
    </submittedName>
</protein>
<dbReference type="GO" id="GO:0016787">
    <property type="term" value="F:hydrolase activity"/>
    <property type="evidence" value="ECO:0007669"/>
    <property type="project" value="UniProtKB-KW"/>
</dbReference>
<evidence type="ECO:0000256" key="3">
    <source>
        <dbReference type="ARBA" id="ARBA00022651"/>
    </source>
</evidence>
<evidence type="ECO:0000256" key="5">
    <source>
        <dbReference type="ARBA" id="ARBA00022801"/>
    </source>
</evidence>
<comment type="caution">
    <text evidence="10">The sequence shown here is derived from an EMBL/GenBank/DDBJ whole genome shotgun (WGS) entry which is preliminary data.</text>
</comment>
<dbReference type="Gene3D" id="3.40.50.1820">
    <property type="entry name" value="alpha/beta hydrolase"/>
    <property type="match status" value="1"/>
</dbReference>
<evidence type="ECO:0000313" key="10">
    <source>
        <dbReference type="EMBL" id="MFD2553518.1"/>
    </source>
</evidence>
<evidence type="ECO:0000256" key="6">
    <source>
        <dbReference type="ARBA" id="ARBA00023277"/>
    </source>
</evidence>
<keyword evidence="4 8" id="KW-0732">Signal</keyword>
<evidence type="ECO:0000256" key="4">
    <source>
        <dbReference type="ARBA" id="ARBA00022729"/>
    </source>
</evidence>
<keyword evidence="2" id="KW-0964">Secreted</keyword>
<dbReference type="PANTHER" id="PTHR38050">
    <property type="match status" value="1"/>
</dbReference>
<dbReference type="InterPro" id="IPR002925">
    <property type="entry name" value="Dienelactn_hydro"/>
</dbReference>
<evidence type="ECO:0000256" key="2">
    <source>
        <dbReference type="ARBA" id="ARBA00022525"/>
    </source>
</evidence>
<comment type="subcellular location">
    <subcellularLocation>
        <location evidence="1">Secreted</location>
    </subcellularLocation>
</comment>
<dbReference type="Pfam" id="PF01738">
    <property type="entry name" value="DLH"/>
    <property type="match status" value="1"/>
</dbReference>
<dbReference type="PROSITE" id="PS51257">
    <property type="entry name" value="PROKAR_LIPOPROTEIN"/>
    <property type="match status" value="1"/>
</dbReference>
<keyword evidence="6" id="KW-0119">Carbohydrate metabolism</keyword>
<dbReference type="SUPFAM" id="SSF53474">
    <property type="entry name" value="alpha/beta-Hydrolases"/>
    <property type="match status" value="1"/>
</dbReference>
<feature type="chain" id="PRO_5046047829" evidence="8">
    <location>
        <begin position="19"/>
        <end position="596"/>
    </location>
</feature>
<dbReference type="PANTHER" id="PTHR38050:SF2">
    <property type="entry name" value="FERULOYL ESTERASE C-RELATED"/>
    <property type="match status" value="1"/>
</dbReference>
<accession>A0ABW5KYW4</accession>
<name>A0ABW5KYW4_9SPHI</name>
<feature type="signal peptide" evidence="8">
    <location>
        <begin position="1"/>
        <end position="18"/>
    </location>
</feature>
<dbReference type="InterPro" id="IPR043595">
    <property type="entry name" value="FaeB/C/D"/>
</dbReference>
<keyword evidence="11" id="KW-1185">Reference proteome</keyword>
<organism evidence="10 11">
    <name type="scientific">Sphingobacterium tabacisoli</name>
    <dbReference type="NCBI Taxonomy" id="2044855"/>
    <lineage>
        <taxon>Bacteria</taxon>
        <taxon>Pseudomonadati</taxon>
        <taxon>Bacteroidota</taxon>
        <taxon>Sphingobacteriia</taxon>
        <taxon>Sphingobacteriales</taxon>
        <taxon>Sphingobacteriaceae</taxon>
        <taxon>Sphingobacterium</taxon>
    </lineage>
</organism>
<dbReference type="RefSeq" id="WP_210355131.1">
    <property type="nucleotide sequence ID" value="NZ_JAEQMU010000004.1"/>
</dbReference>
<evidence type="ECO:0000256" key="1">
    <source>
        <dbReference type="ARBA" id="ARBA00004613"/>
    </source>
</evidence>
<dbReference type="Proteomes" id="UP001597440">
    <property type="component" value="Unassembled WGS sequence"/>
</dbReference>
<reference evidence="11" key="1">
    <citation type="journal article" date="2019" name="Int. J. Syst. Evol. Microbiol.">
        <title>The Global Catalogue of Microorganisms (GCM) 10K type strain sequencing project: providing services to taxonomists for standard genome sequencing and annotation.</title>
        <authorList>
            <consortium name="The Broad Institute Genomics Platform"/>
            <consortium name="The Broad Institute Genome Sequencing Center for Infectious Disease"/>
            <person name="Wu L."/>
            <person name="Ma J."/>
        </authorList>
    </citation>
    <scope>NUCLEOTIDE SEQUENCE [LARGE SCALE GENOMIC DNA]</scope>
    <source>
        <strain evidence="11">KCTC 52298</strain>
    </source>
</reference>
<feature type="domain" description="Dienelactone hydrolase" evidence="9">
    <location>
        <begin position="148"/>
        <end position="234"/>
    </location>
</feature>
<dbReference type="EMBL" id="JBHULD010000004">
    <property type="protein sequence ID" value="MFD2553518.1"/>
    <property type="molecule type" value="Genomic_DNA"/>
</dbReference>
<evidence type="ECO:0000313" key="11">
    <source>
        <dbReference type="Proteomes" id="UP001597440"/>
    </source>
</evidence>
<proteinExistence type="predicted"/>
<dbReference type="InterPro" id="IPR029058">
    <property type="entry name" value="AB_hydrolase_fold"/>
</dbReference>